<organism evidence="2">
    <name type="scientific">virus sp. ctDYl1</name>
    <dbReference type="NCBI Taxonomy" id="2826795"/>
    <lineage>
        <taxon>Viruses</taxon>
    </lineage>
</organism>
<name>A0A8S5R9N1_9VIRU</name>
<keyword evidence="1" id="KW-0812">Transmembrane</keyword>
<dbReference type="EMBL" id="BK015846">
    <property type="protein sequence ID" value="DAE27867.1"/>
    <property type="molecule type" value="Genomic_DNA"/>
</dbReference>
<proteinExistence type="predicted"/>
<sequence length="32" mass="3754">MRLCDYILPLTVAFVNIKIRIFAIIFVAFSQH</sequence>
<reference evidence="2" key="1">
    <citation type="journal article" date="2021" name="Proc. Natl. Acad. Sci. U.S.A.">
        <title>A Catalog of Tens of Thousands of Viruses from Human Metagenomes Reveals Hidden Associations with Chronic Diseases.</title>
        <authorList>
            <person name="Tisza M.J."/>
            <person name="Buck C.B."/>
        </authorList>
    </citation>
    <scope>NUCLEOTIDE SEQUENCE</scope>
    <source>
        <strain evidence="2">CtDYl1</strain>
    </source>
</reference>
<evidence type="ECO:0000313" key="2">
    <source>
        <dbReference type="EMBL" id="DAE27867.1"/>
    </source>
</evidence>
<protein>
    <submittedName>
        <fullName evidence="2">Uncharacterized protein</fullName>
    </submittedName>
</protein>
<accession>A0A8S5R9N1</accession>
<keyword evidence="1" id="KW-1133">Transmembrane helix</keyword>
<feature type="transmembrane region" description="Helical" evidence="1">
    <location>
        <begin position="6"/>
        <end position="29"/>
    </location>
</feature>
<keyword evidence="1" id="KW-0472">Membrane</keyword>
<evidence type="ECO:0000256" key="1">
    <source>
        <dbReference type="SAM" id="Phobius"/>
    </source>
</evidence>